<feature type="domain" description="Lipid desaturase" evidence="7">
    <location>
        <begin position="59"/>
        <end position="227"/>
    </location>
</feature>
<dbReference type="AlphaFoldDB" id="A0A2Z3GYN9"/>
<protein>
    <submittedName>
        <fullName evidence="8">Carotenoid synthesis regulator CarF</fullName>
    </submittedName>
</protein>
<dbReference type="GO" id="GO:0016020">
    <property type="term" value="C:membrane"/>
    <property type="evidence" value="ECO:0007669"/>
    <property type="project" value="UniProtKB-SubCell"/>
</dbReference>
<evidence type="ECO:0000256" key="5">
    <source>
        <dbReference type="ARBA" id="ARBA00023136"/>
    </source>
</evidence>
<proteinExistence type="inferred from homology"/>
<feature type="transmembrane region" description="Helical" evidence="6">
    <location>
        <begin position="133"/>
        <end position="157"/>
    </location>
</feature>
<evidence type="ECO:0000256" key="6">
    <source>
        <dbReference type="SAM" id="Phobius"/>
    </source>
</evidence>
<keyword evidence="3 6" id="KW-0812">Transmembrane</keyword>
<keyword evidence="5 6" id="KW-0472">Membrane</keyword>
<evidence type="ECO:0000259" key="7">
    <source>
        <dbReference type="Pfam" id="PF10520"/>
    </source>
</evidence>
<dbReference type="Proteomes" id="UP000245802">
    <property type="component" value="Chromosome"/>
</dbReference>
<keyword evidence="4 6" id="KW-1133">Transmembrane helix</keyword>
<evidence type="ECO:0000256" key="1">
    <source>
        <dbReference type="ARBA" id="ARBA00004141"/>
    </source>
</evidence>
<dbReference type="InterPro" id="IPR019547">
    <property type="entry name" value="Lipid_desat"/>
</dbReference>
<gene>
    <name evidence="8" type="ORF">C1280_05920</name>
</gene>
<dbReference type="PANTHER" id="PTHR48177">
    <property type="entry name" value="TRANSMEMBRANE PROTEIN 189"/>
    <property type="match status" value="1"/>
</dbReference>
<keyword evidence="9" id="KW-1185">Reference proteome</keyword>
<accession>A0A2Z3GYN9</accession>
<dbReference type="OrthoDB" id="283666at2"/>
<comment type="similarity">
    <text evidence="2">Belongs to the fatty acid desaturase CarF family.</text>
</comment>
<feature type="transmembrane region" description="Helical" evidence="6">
    <location>
        <begin position="51"/>
        <end position="71"/>
    </location>
</feature>
<dbReference type="RefSeq" id="WP_010035906.1">
    <property type="nucleotide sequence ID" value="NZ_CP025958.1"/>
</dbReference>
<feature type="transmembrane region" description="Helical" evidence="6">
    <location>
        <begin position="21"/>
        <end position="39"/>
    </location>
</feature>
<name>A0A2Z3GYN9_9BACT</name>
<evidence type="ECO:0000313" key="8">
    <source>
        <dbReference type="EMBL" id="AWM36607.1"/>
    </source>
</evidence>
<dbReference type="Pfam" id="PF10520">
    <property type="entry name" value="Lipid_desat"/>
    <property type="match status" value="1"/>
</dbReference>
<evidence type="ECO:0000256" key="3">
    <source>
        <dbReference type="ARBA" id="ARBA00022692"/>
    </source>
</evidence>
<evidence type="ECO:0000313" key="9">
    <source>
        <dbReference type="Proteomes" id="UP000245802"/>
    </source>
</evidence>
<reference evidence="8 9" key="1">
    <citation type="submission" date="2018-01" db="EMBL/GenBank/DDBJ databases">
        <title>G. obscuriglobus.</title>
        <authorList>
            <person name="Franke J."/>
            <person name="Blomberg W."/>
            <person name="Selmecki A."/>
        </authorList>
    </citation>
    <scope>NUCLEOTIDE SEQUENCE [LARGE SCALE GENOMIC DNA]</scope>
    <source>
        <strain evidence="8 9">DSM 5831</strain>
    </source>
</reference>
<evidence type="ECO:0000256" key="2">
    <source>
        <dbReference type="ARBA" id="ARBA00007620"/>
    </source>
</evidence>
<dbReference type="EMBL" id="CP025958">
    <property type="protein sequence ID" value="AWM36607.1"/>
    <property type="molecule type" value="Genomic_DNA"/>
</dbReference>
<sequence>MKIQRTRAADVSEFPVLPSEVFFVLAGITLVIVSLVRFVNAPGFWDWPTLVLIPLGLLGADFVSGFVHWAGDTWGTPKTPVVGWRFVRPFRFHHAYPLDMVKSNFFTTNGDNVLGASPFLIVPLFFPTEPIGWLYAGVFVWAIGAFAMWTSQFHLWAHMKHPPRFARVLQSCRLILTKDHHQKHHKLPYQANYCITTGWCNPFLTNIYFFPALEWVVSRVTGMTPRPDEGGNDPAFYEKLKAEAAAKEAEEAASAKTQDAVS</sequence>
<dbReference type="GO" id="GO:0016491">
    <property type="term" value="F:oxidoreductase activity"/>
    <property type="evidence" value="ECO:0007669"/>
    <property type="project" value="TreeGrafter"/>
</dbReference>
<evidence type="ECO:0000256" key="4">
    <source>
        <dbReference type="ARBA" id="ARBA00022989"/>
    </source>
</evidence>
<dbReference type="KEGG" id="gog:C1280_05920"/>
<comment type="subcellular location">
    <subcellularLocation>
        <location evidence="1">Membrane</location>
        <topology evidence="1">Multi-pass membrane protein</topology>
    </subcellularLocation>
</comment>
<dbReference type="InterPro" id="IPR052601">
    <property type="entry name" value="Plasmalogen_desaturase"/>
</dbReference>
<organism evidence="8 9">
    <name type="scientific">Gemmata obscuriglobus</name>
    <dbReference type="NCBI Taxonomy" id="114"/>
    <lineage>
        <taxon>Bacteria</taxon>
        <taxon>Pseudomonadati</taxon>
        <taxon>Planctomycetota</taxon>
        <taxon>Planctomycetia</taxon>
        <taxon>Gemmatales</taxon>
        <taxon>Gemmataceae</taxon>
        <taxon>Gemmata</taxon>
    </lineage>
</organism>
<dbReference type="PANTHER" id="PTHR48177:SF1">
    <property type="entry name" value="PLASMANYLETHANOLAMINE DESATURASE 1"/>
    <property type="match status" value="1"/>
</dbReference>